<dbReference type="CDD" id="cd03809">
    <property type="entry name" value="GT4_MtfB-like"/>
    <property type="match status" value="1"/>
</dbReference>
<sequence>MADRGVLIDGSQFLSKTATGIGSYGRTLARALRSSGFDLSVLYGRNAQAPRHALPQSLAVQVFGSEASVENRWVRAFRHAPFLAGAAIGLSRRVRPSKVSIEGVDLGAFEPPLPTADRVFNASGVYERAHLRFALKERFMQIEVPKGVELAHWTGPMALKARGVPNIYTLHDLIPLQFPYFVVDRGAHQLRLHTAIAREADHIITVSEASKRHIVDILKVDQERVSVTYQPTPNLPNLEQADAARLVETIYGAEPGKYALFLGAIEPKKNLKRLIEAFLMANTGIPLLIAGPKGWLNREELELITAVSMRKPIVRQLGYLPRRHVTALLQCARFFAFPSIYEGFGLPVLEAMKLGIPVLTSNTSSLPEVAGDAAVLVDPLDMTELTKGIRALTHDADLRRELSQRGPAQAAKFSDEAYRQRLAMAYKKVGISMPEVA</sequence>
<name>A0A5N3PJ04_9HYPH</name>
<evidence type="ECO:0000313" key="4">
    <source>
        <dbReference type="EMBL" id="KAB0269720.1"/>
    </source>
</evidence>
<dbReference type="Pfam" id="PF00534">
    <property type="entry name" value="Glycos_transf_1"/>
    <property type="match status" value="1"/>
</dbReference>
<dbReference type="Proteomes" id="UP000325684">
    <property type="component" value="Unassembled WGS sequence"/>
</dbReference>
<evidence type="ECO:0000259" key="2">
    <source>
        <dbReference type="Pfam" id="PF00534"/>
    </source>
</evidence>
<dbReference type="EMBL" id="VCMV01000001">
    <property type="protein sequence ID" value="KAB0269720.1"/>
    <property type="molecule type" value="Genomic_DNA"/>
</dbReference>
<dbReference type="InterPro" id="IPR001296">
    <property type="entry name" value="Glyco_trans_1"/>
</dbReference>
<proteinExistence type="predicted"/>
<evidence type="ECO:0000256" key="1">
    <source>
        <dbReference type="ARBA" id="ARBA00022679"/>
    </source>
</evidence>
<reference evidence="4 5" key="1">
    <citation type="journal article" date="2019" name="Microorganisms">
        <title>Genome Insights into the Novel Species Microvirga brassicacearum, a Rapeseed Endophyte with Biotechnological Potential.</title>
        <authorList>
            <person name="Jimenez-Gomez A."/>
            <person name="Saati-Santamaria Z."/>
            <person name="Igual J.M."/>
            <person name="Rivas R."/>
            <person name="Mateos P.F."/>
            <person name="Garcia-Fraile P."/>
        </authorList>
    </citation>
    <scope>NUCLEOTIDE SEQUENCE [LARGE SCALE GENOMIC DNA]</scope>
    <source>
        <strain evidence="4 5">CDVBN77</strain>
    </source>
</reference>
<dbReference type="AlphaFoldDB" id="A0A5N3PJ04"/>
<dbReference type="GO" id="GO:0016757">
    <property type="term" value="F:glycosyltransferase activity"/>
    <property type="evidence" value="ECO:0007669"/>
    <property type="project" value="InterPro"/>
</dbReference>
<dbReference type="OrthoDB" id="9801609at2"/>
<comment type="caution">
    <text evidence="4">The sequence shown here is derived from an EMBL/GenBank/DDBJ whole genome shotgun (WGS) entry which is preliminary data.</text>
</comment>
<dbReference type="PANTHER" id="PTHR46401">
    <property type="entry name" value="GLYCOSYLTRANSFERASE WBBK-RELATED"/>
    <property type="match status" value="1"/>
</dbReference>
<evidence type="ECO:0000313" key="5">
    <source>
        <dbReference type="Proteomes" id="UP000325684"/>
    </source>
</evidence>
<dbReference type="RefSeq" id="WP_150941614.1">
    <property type="nucleotide sequence ID" value="NZ_VCMV01000001.1"/>
</dbReference>
<keyword evidence="5" id="KW-1185">Reference proteome</keyword>
<feature type="domain" description="Glycosyl transferase family 1" evidence="2">
    <location>
        <begin position="255"/>
        <end position="407"/>
    </location>
</feature>
<evidence type="ECO:0000259" key="3">
    <source>
        <dbReference type="Pfam" id="PF13439"/>
    </source>
</evidence>
<feature type="domain" description="Glycosyltransferase subfamily 4-like N-terminal" evidence="3">
    <location>
        <begin position="151"/>
        <end position="229"/>
    </location>
</feature>
<protein>
    <submittedName>
        <fullName evidence="4">Glycosyltransferase family 4 protein</fullName>
    </submittedName>
</protein>
<keyword evidence="1 4" id="KW-0808">Transferase</keyword>
<organism evidence="4 5">
    <name type="scientific">Microvirga brassicacearum</name>
    <dbReference type="NCBI Taxonomy" id="2580413"/>
    <lineage>
        <taxon>Bacteria</taxon>
        <taxon>Pseudomonadati</taxon>
        <taxon>Pseudomonadota</taxon>
        <taxon>Alphaproteobacteria</taxon>
        <taxon>Hyphomicrobiales</taxon>
        <taxon>Methylobacteriaceae</taxon>
        <taxon>Microvirga</taxon>
    </lineage>
</organism>
<dbReference type="SUPFAM" id="SSF53756">
    <property type="entry name" value="UDP-Glycosyltransferase/glycogen phosphorylase"/>
    <property type="match status" value="1"/>
</dbReference>
<dbReference type="InterPro" id="IPR028098">
    <property type="entry name" value="Glyco_trans_4-like_N"/>
</dbReference>
<gene>
    <name evidence="4" type="ORF">FEZ63_00165</name>
</gene>
<dbReference type="Gene3D" id="3.40.50.2000">
    <property type="entry name" value="Glycogen Phosphorylase B"/>
    <property type="match status" value="2"/>
</dbReference>
<accession>A0A5N3PJ04</accession>
<dbReference type="Pfam" id="PF13439">
    <property type="entry name" value="Glyco_transf_4"/>
    <property type="match status" value="1"/>
</dbReference>
<dbReference type="PANTHER" id="PTHR46401:SF2">
    <property type="entry name" value="GLYCOSYLTRANSFERASE WBBK-RELATED"/>
    <property type="match status" value="1"/>
</dbReference>